<reference evidence="8" key="1">
    <citation type="submission" date="2009-09" db="EMBL/GenBank/DDBJ databases">
        <title>The complete chromosome of Alicyclobacillus acidocaldarius subsp. acidocaldarius DSM 446.</title>
        <authorList>
            <consortium name="US DOE Joint Genome Institute (JGI-PGF)"/>
            <person name="Lucas S."/>
            <person name="Copeland A."/>
            <person name="Lapidus A."/>
            <person name="Glavina del Rio T."/>
            <person name="Dalin E."/>
            <person name="Tice H."/>
            <person name="Bruce D."/>
            <person name="Goodwin L."/>
            <person name="Pitluck S."/>
            <person name="Kyrpides N."/>
            <person name="Mavromatis K."/>
            <person name="Ivanova N."/>
            <person name="Ovchinnikova G."/>
            <person name="Chertkov O."/>
            <person name="Sims D."/>
            <person name="Brettin T."/>
            <person name="Detter J.C."/>
            <person name="Han C."/>
            <person name="Larimer F."/>
            <person name="Land M."/>
            <person name="Hauser L."/>
            <person name="Markowitz V."/>
            <person name="Cheng J.-F."/>
            <person name="Hugenholtz P."/>
            <person name="Woyke T."/>
            <person name="Wu D."/>
            <person name="Pukall R."/>
            <person name="Klenk H.-P."/>
            <person name="Eisen J.A."/>
        </authorList>
    </citation>
    <scope>NUCLEOTIDE SEQUENCE [LARGE SCALE GENOMIC DNA]</scope>
    <source>
        <strain evidence="8">ATCC 27009 / DSM 446 / BCRC 14685 / JCM 5260 / KCTC 1825 / NBRC 15652 / NCIMB 11725 / NRRL B-14509 / 104-IA</strain>
    </source>
</reference>
<evidence type="ECO:0000313" key="8">
    <source>
        <dbReference type="Proteomes" id="UP000001917"/>
    </source>
</evidence>
<evidence type="ECO:0000256" key="2">
    <source>
        <dbReference type="ARBA" id="ARBA00022448"/>
    </source>
</evidence>
<evidence type="ECO:0000256" key="5">
    <source>
        <dbReference type="ARBA" id="ARBA00022967"/>
    </source>
</evidence>
<dbReference type="InterPro" id="IPR003439">
    <property type="entry name" value="ABC_transporter-like_ATP-bd"/>
</dbReference>
<proteinExistence type="inferred from homology"/>
<dbReference type="eggNOG" id="COG1134">
    <property type="taxonomic scope" value="Bacteria"/>
</dbReference>
<evidence type="ECO:0000313" key="7">
    <source>
        <dbReference type="EMBL" id="ACV57338.1"/>
    </source>
</evidence>
<evidence type="ECO:0000259" key="6">
    <source>
        <dbReference type="PROSITE" id="PS50893"/>
    </source>
</evidence>
<dbReference type="AlphaFoldDB" id="C8WRD3"/>
<reference evidence="7 8" key="2">
    <citation type="journal article" date="2010" name="Stand. Genomic Sci.">
        <title>Complete genome sequence of Alicyclobacillus acidocaldarius type strain (104-IA).</title>
        <authorList>
            <person name="Mavromatis K."/>
            <person name="Sikorski J."/>
            <person name="Lapidus A."/>
            <person name="Glavina Del Rio T."/>
            <person name="Copeland A."/>
            <person name="Tice H."/>
            <person name="Cheng J.F."/>
            <person name="Lucas S."/>
            <person name="Chen F."/>
            <person name="Nolan M."/>
            <person name="Bruce D."/>
            <person name="Goodwin L."/>
            <person name="Pitluck S."/>
            <person name="Ivanova N."/>
            <person name="Ovchinnikova G."/>
            <person name="Pati A."/>
            <person name="Chen A."/>
            <person name="Palaniappan K."/>
            <person name="Land M."/>
            <person name="Hauser L."/>
            <person name="Chang Y.J."/>
            <person name="Jeffries C.D."/>
            <person name="Chain P."/>
            <person name="Meincke L."/>
            <person name="Sims D."/>
            <person name="Chertkov O."/>
            <person name="Han C."/>
            <person name="Brettin T."/>
            <person name="Detter J.C."/>
            <person name="Wahrenburg C."/>
            <person name="Rohde M."/>
            <person name="Pukall R."/>
            <person name="Goker M."/>
            <person name="Bristow J."/>
            <person name="Eisen J.A."/>
            <person name="Markowitz V."/>
            <person name="Hugenholtz P."/>
            <person name="Klenk H.P."/>
            <person name="Kyrpides N.C."/>
        </authorList>
    </citation>
    <scope>NUCLEOTIDE SEQUENCE [LARGE SCALE GENOMIC DNA]</scope>
    <source>
        <strain evidence="8">ATCC 27009 / DSM 446 / BCRC 14685 / JCM 5260 / KCTC 1825 / NBRC 15652 / NCIMB 11725 / NRRL B-14509 / 104-IA</strain>
    </source>
</reference>
<dbReference type="InterPro" id="IPR027417">
    <property type="entry name" value="P-loop_NTPase"/>
</dbReference>
<dbReference type="PANTHER" id="PTHR46743:SF2">
    <property type="entry name" value="TEICHOIC ACIDS EXPORT ATP-BINDING PROTEIN TAGH"/>
    <property type="match status" value="1"/>
</dbReference>
<evidence type="ECO:0000256" key="3">
    <source>
        <dbReference type="ARBA" id="ARBA00022741"/>
    </source>
</evidence>
<name>C8WRD3_ALIAD</name>
<dbReference type="CDD" id="cd03220">
    <property type="entry name" value="ABC_KpsT_Wzt"/>
    <property type="match status" value="1"/>
</dbReference>
<feature type="domain" description="ABC transporter" evidence="6">
    <location>
        <begin position="6"/>
        <end position="247"/>
    </location>
</feature>
<dbReference type="KEGG" id="aac:Aaci_0276"/>
<keyword evidence="8" id="KW-1185">Reference proteome</keyword>
<dbReference type="Proteomes" id="UP000001917">
    <property type="component" value="Chromosome"/>
</dbReference>
<dbReference type="RefSeq" id="WP_012809712.1">
    <property type="nucleotide sequence ID" value="NC_013205.1"/>
</dbReference>
<gene>
    <name evidence="7" type="ordered locus">Aaci_0276</name>
</gene>
<dbReference type="InterPro" id="IPR003593">
    <property type="entry name" value="AAA+_ATPase"/>
</dbReference>
<dbReference type="HOGENOM" id="CLU_000604_101_4_9"/>
<dbReference type="SUPFAM" id="SSF52540">
    <property type="entry name" value="P-loop containing nucleoside triphosphate hydrolases"/>
    <property type="match status" value="1"/>
</dbReference>
<dbReference type="Gene3D" id="3.40.50.300">
    <property type="entry name" value="P-loop containing nucleotide triphosphate hydrolases"/>
    <property type="match status" value="1"/>
</dbReference>
<dbReference type="Pfam" id="PF00005">
    <property type="entry name" value="ABC_tran"/>
    <property type="match status" value="1"/>
</dbReference>
<organism evidence="7 8">
    <name type="scientific">Alicyclobacillus acidocaldarius subsp. acidocaldarius (strain ATCC 27009 / DSM 446 / BCRC 14685 / JCM 5260 / KCTC 1825 / NBRC 15652 / NCIMB 11725 / NRRL B-14509 / 104-IA)</name>
    <name type="common">Bacillus acidocaldarius</name>
    <dbReference type="NCBI Taxonomy" id="521098"/>
    <lineage>
        <taxon>Bacteria</taxon>
        <taxon>Bacillati</taxon>
        <taxon>Bacillota</taxon>
        <taxon>Bacilli</taxon>
        <taxon>Bacillales</taxon>
        <taxon>Alicyclobacillaceae</taxon>
        <taxon>Alicyclobacillus</taxon>
    </lineage>
</organism>
<dbReference type="STRING" id="521098.Aaci_0276"/>
<dbReference type="InterPro" id="IPR050683">
    <property type="entry name" value="Bact_Polysacc_Export_ATP-bd"/>
</dbReference>
<evidence type="ECO:0000256" key="4">
    <source>
        <dbReference type="ARBA" id="ARBA00022840"/>
    </source>
</evidence>
<protein>
    <submittedName>
        <fullName evidence="7">ABC transporter related</fullName>
    </submittedName>
</protein>
<dbReference type="EMBL" id="CP001727">
    <property type="protein sequence ID" value="ACV57338.1"/>
    <property type="molecule type" value="Genomic_DNA"/>
</dbReference>
<dbReference type="InterPro" id="IPR015860">
    <property type="entry name" value="ABC_transpr_TagH-like"/>
</dbReference>
<accession>C8WRD3</accession>
<keyword evidence="4" id="KW-0067">ATP-binding</keyword>
<keyword evidence="5" id="KW-1278">Translocase</keyword>
<keyword evidence="2" id="KW-0813">Transport</keyword>
<dbReference type="GO" id="GO:0005524">
    <property type="term" value="F:ATP binding"/>
    <property type="evidence" value="ECO:0007669"/>
    <property type="project" value="UniProtKB-KW"/>
</dbReference>
<evidence type="ECO:0000256" key="1">
    <source>
        <dbReference type="ARBA" id="ARBA00005417"/>
    </source>
</evidence>
<dbReference type="PROSITE" id="PS50893">
    <property type="entry name" value="ABC_TRANSPORTER_2"/>
    <property type="match status" value="1"/>
</dbReference>
<keyword evidence="3" id="KW-0547">Nucleotide-binding</keyword>
<dbReference type="GO" id="GO:0016887">
    <property type="term" value="F:ATP hydrolysis activity"/>
    <property type="evidence" value="ECO:0007669"/>
    <property type="project" value="InterPro"/>
</dbReference>
<dbReference type="PANTHER" id="PTHR46743">
    <property type="entry name" value="TEICHOIC ACIDS EXPORT ATP-BINDING PROTEIN TAGH"/>
    <property type="match status" value="1"/>
</dbReference>
<dbReference type="GO" id="GO:0140359">
    <property type="term" value="F:ABC-type transporter activity"/>
    <property type="evidence" value="ECO:0007669"/>
    <property type="project" value="InterPro"/>
</dbReference>
<dbReference type="SMART" id="SM00382">
    <property type="entry name" value="AAA"/>
    <property type="match status" value="1"/>
</dbReference>
<comment type="similarity">
    <text evidence="1">Belongs to the ABC transporter superfamily.</text>
</comment>
<sequence length="392" mass="43723">MATSAIEVCNVTKSFRVHIGKNQTLKEKLFYMGKSKYRDFIALKDVSVRIPKGATVGLIGMNGSGKSTLLKLISRIIYPDKGEIRVHGRVSSLLELGAGFHPEFTGLENIYMNAAILGLSKREVDKKLAEIVEFSELGDFLNEPVRSYSSGMYMRLAFSVAVAVDPEILLVDEVLAVGDAAFQEKCLERVRRLRREGKTIVIVTHDTGVVEQLCDHVVWLHNSRVRMEGRPEECIPHYLDEILGERRGTGMSFDRVEQPPLQPGDELKDLGLGLRVGIRENAEVLPNDGGIRVVYEASAAHEVCCEASVVIRRLGDPQELRPRCNEKIALPKGHSVLELHATLDRALYPGEYMIELVLQVNDHILRAPATRLWIPHSSQEESLQLQVSVQTA</sequence>
<dbReference type="GO" id="GO:0016020">
    <property type="term" value="C:membrane"/>
    <property type="evidence" value="ECO:0007669"/>
    <property type="project" value="InterPro"/>
</dbReference>